<accession>A0A2P5DCI2</accession>
<dbReference type="Proteomes" id="UP000237105">
    <property type="component" value="Unassembled WGS sequence"/>
</dbReference>
<dbReference type="EMBL" id="JXTB01000047">
    <property type="protein sequence ID" value="PON70992.1"/>
    <property type="molecule type" value="Genomic_DNA"/>
</dbReference>
<evidence type="ECO:0000313" key="1">
    <source>
        <dbReference type="EMBL" id="PON70992.1"/>
    </source>
</evidence>
<comment type="caution">
    <text evidence="1">The sequence shown here is derived from an EMBL/GenBank/DDBJ whole genome shotgun (WGS) entry which is preliminary data.</text>
</comment>
<dbReference type="AlphaFoldDB" id="A0A2P5DCI2"/>
<reference evidence="2" key="1">
    <citation type="submission" date="2016-06" db="EMBL/GenBank/DDBJ databases">
        <title>Parallel loss of symbiosis genes in relatives of nitrogen-fixing non-legume Parasponia.</title>
        <authorList>
            <person name="Van Velzen R."/>
            <person name="Holmer R."/>
            <person name="Bu F."/>
            <person name="Rutten L."/>
            <person name="Van Zeijl A."/>
            <person name="Liu W."/>
            <person name="Santuari L."/>
            <person name="Cao Q."/>
            <person name="Sharma T."/>
            <person name="Shen D."/>
            <person name="Roswanjaya Y."/>
            <person name="Wardhani T."/>
            <person name="Kalhor M.S."/>
            <person name="Jansen J."/>
            <person name="Van den Hoogen J."/>
            <person name="Gungor B."/>
            <person name="Hartog M."/>
            <person name="Hontelez J."/>
            <person name="Verver J."/>
            <person name="Yang W.-C."/>
            <person name="Schijlen E."/>
            <person name="Repin R."/>
            <person name="Schilthuizen M."/>
            <person name="Schranz E."/>
            <person name="Heidstra R."/>
            <person name="Miyata K."/>
            <person name="Fedorova E."/>
            <person name="Kohlen W."/>
            <person name="Bisseling T."/>
            <person name="Smit S."/>
            <person name="Geurts R."/>
        </authorList>
    </citation>
    <scope>NUCLEOTIDE SEQUENCE [LARGE SCALE GENOMIC DNA]</scope>
    <source>
        <strain evidence="2">cv. WU1-14</strain>
    </source>
</reference>
<organism evidence="1 2">
    <name type="scientific">Parasponia andersonii</name>
    <name type="common">Sponia andersonii</name>
    <dbReference type="NCBI Taxonomy" id="3476"/>
    <lineage>
        <taxon>Eukaryota</taxon>
        <taxon>Viridiplantae</taxon>
        <taxon>Streptophyta</taxon>
        <taxon>Embryophyta</taxon>
        <taxon>Tracheophyta</taxon>
        <taxon>Spermatophyta</taxon>
        <taxon>Magnoliopsida</taxon>
        <taxon>eudicotyledons</taxon>
        <taxon>Gunneridae</taxon>
        <taxon>Pentapetalae</taxon>
        <taxon>rosids</taxon>
        <taxon>fabids</taxon>
        <taxon>Rosales</taxon>
        <taxon>Cannabaceae</taxon>
        <taxon>Parasponia</taxon>
    </lineage>
</organism>
<keyword evidence="2" id="KW-1185">Reference proteome</keyword>
<name>A0A2P5DCI2_PARAD</name>
<evidence type="ECO:0000313" key="2">
    <source>
        <dbReference type="Proteomes" id="UP000237105"/>
    </source>
</evidence>
<sequence length="127" mass="13476">MQNGRFRLITATYGPWLHGALCSGHGKIPSHSDGNMMGSSLRVPSPHAATQSPLHGQPGIIGGVVDQESGTTPERIAYVNVIGDVVVDDVEREYSSGIGLGSGKPTHGVYHENSYGSMDLRIMTKDC</sequence>
<protein>
    <submittedName>
        <fullName evidence="1">Uncharacterized protein</fullName>
    </submittedName>
</protein>
<gene>
    <name evidence="1" type="ORF">PanWU01x14_077020</name>
</gene>
<proteinExistence type="predicted"/>